<dbReference type="InterPro" id="IPR003807">
    <property type="entry name" value="DUF202"/>
</dbReference>
<keyword evidence="3 6" id="KW-0812">Transmembrane</keyword>
<proteinExistence type="predicted"/>
<sequence length="120" mass="12962">MVADMADPGDEDDLDYRFSLANERTFLAWIRTALALLAGAIALDQLAPDLGPRPVRMAVSVVLALGGACLGAASYRRWARVERAMRAGEPLPYTRTMLVLTVCVAVAAVLFSVLIVGWTR</sequence>
<evidence type="ECO:0000256" key="5">
    <source>
        <dbReference type="ARBA" id="ARBA00023136"/>
    </source>
</evidence>
<evidence type="ECO:0000256" key="4">
    <source>
        <dbReference type="ARBA" id="ARBA00022989"/>
    </source>
</evidence>
<accession>A0ABP9DQB3</accession>
<dbReference type="PANTHER" id="PTHR34187">
    <property type="entry name" value="FGR18P"/>
    <property type="match status" value="1"/>
</dbReference>
<evidence type="ECO:0000256" key="6">
    <source>
        <dbReference type="SAM" id="Phobius"/>
    </source>
</evidence>
<keyword evidence="4 6" id="KW-1133">Transmembrane helix</keyword>
<keyword evidence="2" id="KW-1003">Cell membrane</keyword>
<dbReference type="PANTHER" id="PTHR34187:SF2">
    <property type="entry name" value="DUF202 DOMAIN-CONTAINING PROTEIN"/>
    <property type="match status" value="1"/>
</dbReference>
<keyword evidence="9" id="KW-1185">Reference proteome</keyword>
<name>A0ABP9DQB3_9ACTN</name>
<feature type="transmembrane region" description="Helical" evidence="6">
    <location>
        <begin position="96"/>
        <end position="118"/>
    </location>
</feature>
<organism evidence="8 9">
    <name type="scientific">Kitasatospora terrestris</name>
    <dbReference type="NCBI Taxonomy" id="258051"/>
    <lineage>
        <taxon>Bacteria</taxon>
        <taxon>Bacillati</taxon>
        <taxon>Actinomycetota</taxon>
        <taxon>Actinomycetes</taxon>
        <taxon>Kitasatosporales</taxon>
        <taxon>Streptomycetaceae</taxon>
        <taxon>Kitasatospora</taxon>
    </lineage>
</organism>
<dbReference type="EMBL" id="BAABIS010000001">
    <property type="protein sequence ID" value="GAA4855112.1"/>
    <property type="molecule type" value="Genomic_DNA"/>
</dbReference>
<evidence type="ECO:0000256" key="1">
    <source>
        <dbReference type="ARBA" id="ARBA00004651"/>
    </source>
</evidence>
<evidence type="ECO:0000313" key="8">
    <source>
        <dbReference type="EMBL" id="GAA4855112.1"/>
    </source>
</evidence>
<evidence type="ECO:0000256" key="3">
    <source>
        <dbReference type="ARBA" id="ARBA00022692"/>
    </source>
</evidence>
<reference evidence="9" key="1">
    <citation type="journal article" date="2019" name="Int. J. Syst. Evol. Microbiol.">
        <title>The Global Catalogue of Microorganisms (GCM) 10K type strain sequencing project: providing services to taxonomists for standard genome sequencing and annotation.</title>
        <authorList>
            <consortium name="The Broad Institute Genomics Platform"/>
            <consortium name="The Broad Institute Genome Sequencing Center for Infectious Disease"/>
            <person name="Wu L."/>
            <person name="Ma J."/>
        </authorList>
    </citation>
    <scope>NUCLEOTIDE SEQUENCE [LARGE SCALE GENOMIC DNA]</scope>
    <source>
        <strain evidence="9">JCM 13006</strain>
    </source>
</reference>
<feature type="transmembrane region" description="Helical" evidence="6">
    <location>
        <begin position="55"/>
        <end position="75"/>
    </location>
</feature>
<dbReference type="Proteomes" id="UP001501752">
    <property type="component" value="Unassembled WGS sequence"/>
</dbReference>
<dbReference type="Pfam" id="PF02656">
    <property type="entry name" value="DUF202"/>
    <property type="match status" value="1"/>
</dbReference>
<keyword evidence="5 6" id="KW-0472">Membrane</keyword>
<dbReference type="InterPro" id="IPR052053">
    <property type="entry name" value="IM_YidH-like"/>
</dbReference>
<evidence type="ECO:0000259" key="7">
    <source>
        <dbReference type="Pfam" id="PF02656"/>
    </source>
</evidence>
<evidence type="ECO:0000313" key="9">
    <source>
        <dbReference type="Proteomes" id="UP001501752"/>
    </source>
</evidence>
<protein>
    <submittedName>
        <fullName evidence="8">DUF202 domain-containing protein</fullName>
    </submittedName>
</protein>
<evidence type="ECO:0000256" key="2">
    <source>
        <dbReference type="ARBA" id="ARBA00022475"/>
    </source>
</evidence>
<feature type="domain" description="DUF202" evidence="7">
    <location>
        <begin position="17"/>
        <end position="84"/>
    </location>
</feature>
<gene>
    <name evidence="8" type="ORF">GCM10023235_35730</name>
</gene>
<comment type="caution">
    <text evidence="8">The sequence shown here is derived from an EMBL/GenBank/DDBJ whole genome shotgun (WGS) entry which is preliminary data.</text>
</comment>
<comment type="subcellular location">
    <subcellularLocation>
        <location evidence="1">Cell membrane</location>
        <topology evidence="1">Multi-pass membrane protein</topology>
    </subcellularLocation>
</comment>
<feature type="transmembrane region" description="Helical" evidence="6">
    <location>
        <begin position="26"/>
        <end position="43"/>
    </location>
</feature>